<name>A0A6L2JET6_TANCI</name>
<feature type="region of interest" description="Disordered" evidence="1">
    <location>
        <begin position="1"/>
        <end position="27"/>
    </location>
</feature>
<dbReference type="AlphaFoldDB" id="A0A6L2JET6"/>
<sequence length="96" mass="10602">MVRSENGNTKRHVGATSGPIAKATDLQNRNDAATRITDVNSLQPQVPVGASNYTITIKSCCEPQLQVTVRMHLDSFRMQNGVVKNSNLVMQEEILY</sequence>
<protein>
    <submittedName>
        <fullName evidence="2">Uncharacterized protein</fullName>
    </submittedName>
</protein>
<organism evidence="2">
    <name type="scientific">Tanacetum cinerariifolium</name>
    <name type="common">Dalmatian daisy</name>
    <name type="synonym">Chrysanthemum cinerariifolium</name>
    <dbReference type="NCBI Taxonomy" id="118510"/>
    <lineage>
        <taxon>Eukaryota</taxon>
        <taxon>Viridiplantae</taxon>
        <taxon>Streptophyta</taxon>
        <taxon>Embryophyta</taxon>
        <taxon>Tracheophyta</taxon>
        <taxon>Spermatophyta</taxon>
        <taxon>Magnoliopsida</taxon>
        <taxon>eudicotyledons</taxon>
        <taxon>Gunneridae</taxon>
        <taxon>Pentapetalae</taxon>
        <taxon>asterids</taxon>
        <taxon>campanulids</taxon>
        <taxon>Asterales</taxon>
        <taxon>Asteraceae</taxon>
        <taxon>Asteroideae</taxon>
        <taxon>Anthemideae</taxon>
        <taxon>Anthemidinae</taxon>
        <taxon>Tanacetum</taxon>
    </lineage>
</organism>
<comment type="caution">
    <text evidence="2">The sequence shown here is derived from an EMBL/GenBank/DDBJ whole genome shotgun (WGS) entry which is preliminary data.</text>
</comment>
<reference evidence="2" key="1">
    <citation type="journal article" date="2019" name="Sci. Rep.">
        <title>Draft genome of Tanacetum cinerariifolium, the natural source of mosquito coil.</title>
        <authorList>
            <person name="Yamashiro T."/>
            <person name="Shiraishi A."/>
            <person name="Satake H."/>
            <person name="Nakayama K."/>
        </authorList>
    </citation>
    <scope>NUCLEOTIDE SEQUENCE</scope>
</reference>
<dbReference type="EMBL" id="BKCJ010000699">
    <property type="protein sequence ID" value="GEU35508.1"/>
    <property type="molecule type" value="Genomic_DNA"/>
</dbReference>
<evidence type="ECO:0000313" key="2">
    <source>
        <dbReference type="EMBL" id="GEU35508.1"/>
    </source>
</evidence>
<gene>
    <name evidence="2" type="ORF">Tci_007486</name>
</gene>
<proteinExistence type="predicted"/>
<accession>A0A6L2JET6</accession>
<evidence type="ECO:0000256" key="1">
    <source>
        <dbReference type="SAM" id="MobiDB-lite"/>
    </source>
</evidence>